<accession>A0AAX6I6L5</accession>
<keyword evidence="1" id="KW-0812">Transmembrane</keyword>
<evidence type="ECO:0000313" key="2">
    <source>
        <dbReference type="EMBL" id="KAJ6848631.1"/>
    </source>
</evidence>
<dbReference type="EMBL" id="JANAVB010004599">
    <property type="protein sequence ID" value="KAJ6848631.1"/>
    <property type="molecule type" value="Genomic_DNA"/>
</dbReference>
<keyword evidence="1" id="KW-0472">Membrane</keyword>
<sequence length="81" mass="9588">MELLLSGSARFFAVRIRDLLSERCFGFSKLFPRLPANGIWVTLRMTSYTLIAIMIRSSTLRRYRSRLWRTSIQGLLNQMFR</sequence>
<gene>
    <name evidence="2" type="ORF">M6B38_275440</name>
</gene>
<evidence type="ECO:0000313" key="3">
    <source>
        <dbReference type="Proteomes" id="UP001140949"/>
    </source>
</evidence>
<keyword evidence="3" id="KW-1185">Reference proteome</keyword>
<comment type="caution">
    <text evidence="2">The sequence shown here is derived from an EMBL/GenBank/DDBJ whole genome shotgun (WGS) entry which is preliminary data.</text>
</comment>
<proteinExistence type="predicted"/>
<organism evidence="2 3">
    <name type="scientific">Iris pallida</name>
    <name type="common">Sweet iris</name>
    <dbReference type="NCBI Taxonomy" id="29817"/>
    <lineage>
        <taxon>Eukaryota</taxon>
        <taxon>Viridiplantae</taxon>
        <taxon>Streptophyta</taxon>
        <taxon>Embryophyta</taxon>
        <taxon>Tracheophyta</taxon>
        <taxon>Spermatophyta</taxon>
        <taxon>Magnoliopsida</taxon>
        <taxon>Liliopsida</taxon>
        <taxon>Asparagales</taxon>
        <taxon>Iridaceae</taxon>
        <taxon>Iridoideae</taxon>
        <taxon>Irideae</taxon>
        <taxon>Iris</taxon>
    </lineage>
</organism>
<reference evidence="2" key="1">
    <citation type="journal article" date="2023" name="GigaByte">
        <title>Genome assembly of the bearded iris, Iris pallida Lam.</title>
        <authorList>
            <person name="Bruccoleri R.E."/>
            <person name="Oakeley E.J."/>
            <person name="Faust A.M.E."/>
            <person name="Altorfer M."/>
            <person name="Dessus-Babus S."/>
            <person name="Burckhardt D."/>
            <person name="Oertli M."/>
            <person name="Naumann U."/>
            <person name="Petersen F."/>
            <person name="Wong J."/>
        </authorList>
    </citation>
    <scope>NUCLEOTIDE SEQUENCE</scope>
    <source>
        <strain evidence="2">GSM-AAB239-AS_SAM_17_03QT</strain>
    </source>
</reference>
<name>A0AAX6I6L5_IRIPA</name>
<dbReference type="AlphaFoldDB" id="A0AAX6I6L5"/>
<keyword evidence="1" id="KW-1133">Transmembrane helix</keyword>
<feature type="transmembrane region" description="Helical" evidence="1">
    <location>
        <begin position="37"/>
        <end position="55"/>
    </location>
</feature>
<protein>
    <submittedName>
        <fullName evidence="2">Vegetative cell wall protein gp1-like</fullName>
    </submittedName>
</protein>
<reference evidence="2" key="2">
    <citation type="submission" date="2023-04" db="EMBL/GenBank/DDBJ databases">
        <authorList>
            <person name="Bruccoleri R.E."/>
            <person name="Oakeley E.J."/>
            <person name="Faust A.-M."/>
            <person name="Dessus-Babus S."/>
            <person name="Altorfer M."/>
            <person name="Burckhardt D."/>
            <person name="Oertli M."/>
            <person name="Naumann U."/>
            <person name="Petersen F."/>
            <person name="Wong J."/>
        </authorList>
    </citation>
    <scope>NUCLEOTIDE SEQUENCE</scope>
    <source>
        <strain evidence="2">GSM-AAB239-AS_SAM_17_03QT</strain>
        <tissue evidence="2">Leaf</tissue>
    </source>
</reference>
<dbReference type="Proteomes" id="UP001140949">
    <property type="component" value="Unassembled WGS sequence"/>
</dbReference>
<evidence type="ECO:0000256" key="1">
    <source>
        <dbReference type="SAM" id="Phobius"/>
    </source>
</evidence>